<reference evidence="3" key="1">
    <citation type="submission" date="2022-10" db="EMBL/GenBank/DDBJ databases">
        <title>The complete genomes of actinobacterial strains from the NBC collection.</title>
        <authorList>
            <person name="Joergensen T.S."/>
            <person name="Alvarez Arevalo M."/>
            <person name="Sterndorff E.B."/>
            <person name="Faurdal D."/>
            <person name="Vuksanovic O."/>
            <person name="Mourched A.-S."/>
            <person name="Charusanti P."/>
            <person name="Shaw S."/>
            <person name="Blin K."/>
            <person name="Weber T."/>
        </authorList>
    </citation>
    <scope>NUCLEOTIDE SEQUENCE</scope>
    <source>
        <strain evidence="3">NBC_00686</strain>
    </source>
</reference>
<evidence type="ECO:0000259" key="2">
    <source>
        <dbReference type="Pfam" id="PF01243"/>
    </source>
</evidence>
<dbReference type="EMBL" id="CP109011">
    <property type="protein sequence ID" value="WUT45981.1"/>
    <property type="molecule type" value="Genomic_DNA"/>
</dbReference>
<dbReference type="Proteomes" id="UP001432168">
    <property type="component" value="Chromosome"/>
</dbReference>
<dbReference type="PANTHER" id="PTHR35176">
    <property type="entry name" value="HEME OXYGENASE HI_0854-RELATED"/>
    <property type="match status" value="1"/>
</dbReference>
<dbReference type="Pfam" id="PF01243">
    <property type="entry name" value="PNPOx_N"/>
    <property type="match status" value="1"/>
</dbReference>
<dbReference type="Gene3D" id="2.30.110.10">
    <property type="entry name" value="Electron Transport, Fmn-binding Protein, Chain A"/>
    <property type="match status" value="1"/>
</dbReference>
<keyword evidence="1" id="KW-0560">Oxidoreductase</keyword>
<evidence type="ECO:0000313" key="3">
    <source>
        <dbReference type="EMBL" id="WUT45981.1"/>
    </source>
</evidence>
<keyword evidence="4" id="KW-1185">Reference proteome</keyword>
<proteinExistence type="predicted"/>
<sequence length="176" mass="19473">MHGALFRRARRLPLDGKEFRKVRDVTGRIVRPVRAVLITRRRAEGIQASPVSALAIGEESFLVTSSEVTAKTRNIQRDPRVALCVVSDNWYGPWRTVEGKAEIRTLPGAFEDLKEFHRVRDGGPLGAGAEYDARLLASWQAEAKVLIAVHAERVARAPSLDELAATIASRQLPGDR</sequence>
<evidence type="ECO:0000313" key="4">
    <source>
        <dbReference type="Proteomes" id="UP001432168"/>
    </source>
</evidence>
<protein>
    <submittedName>
        <fullName evidence="3">Pyridoxamine 5'-phosphate oxidase family protein</fullName>
    </submittedName>
</protein>
<gene>
    <name evidence="3" type="ORF">OG929_28410</name>
</gene>
<accession>A0ABZ1X2L7</accession>
<feature type="domain" description="Pyridoxamine 5'-phosphate oxidase N-terminal" evidence="2">
    <location>
        <begin position="35"/>
        <end position="113"/>
    </location>
</feature>
<dbReference type="InterPro" id="IPR012349">
    <property type="entry name" value="Split_barrel_FMN-bd"/>
</dbReference>
<dbReference type="PANTHER" id="PTHR35176:SF6">
    <property type="entry name" value="HEME OXYGENASE HI_0854-RELATED"/>
    <property type="match status" value="1"/>
</dbReference>
<dbReference type="GeneID" id="95698356"/>
<organism evidence="3 4">
    <name type="scientific">Streptomyces pseudovenezuelae</name>
    <dbReference type="NCBI Taxonomy" id="67350"/>
    <lineage>
        <taxon>Bacteria</taxon>
        <taxon>Bacillati</taxon>
        <taxon>Actinomycetota</taxon>
        <taxon>Actinomycetes</taxon>
        <taxon>Kitasatosporales</taxon>
        <taxon>Streptomycetaceae</taxon>
        <taxon>Streptomyces</taxon>
        <taxon>Streptomyces aurantiacus group</taxon>
    </lineage>
</organism>
<dbReference type="SUPFAM" id="SSF50475">
    <property type="entry name" value="FMN-binding split barrel"/>
    <property type="match status" value="1"/>
</dbReference>
<name>A0ABZ1X2L7_9ACTN</name>
<dbReference type="InterPro" id="IPR052019">
    <property type="entry name" value="F420H2_bilvrd_red/Heme_oxyg"/>
</dbReference>
<evidence type="ECO:0000256" key="1">
    <source>
        <dbReference type="ARBA" id="ARBA00023002"/>
    </source>
</evidence>
<dbReference type="RefSeq" id="WP_329266925.1">
    <property type="nucleotide sequence ID" value="NZ_CP107755.1"/>
</dbReference>
<dbReference type="InterPro" id="IPR011576">
    <property type="entry name" value="Pyridox_Oxase_N"/>
</dbReference>